<accession>C4J1L3</accession>
<reference evidence="1" key="1">
    <citation type="journal article" date="2009" name="PLoS Genet.">
        <title>Sequencing, mapping, and analysis of 27,455 maize full-length cDNAs.</title>
        <authorList>
            <person name="Soderlund C."/>
            <person name="Descour A."/>
            <person name="Kudrna D."/>
            <person name="Bomhoff M."/>
            <person name="Boyd L."/>
            <person name="Currie J."/>
            <person name="Angelova A."/>
            <person name="Collura K."/>
            <person name="Wissotski M."/>
            <person name="Ashley E."/>
            <person name="Morrow D."/>
            <person name="Fernandes J."/>
            <person name="Walbot V."/>
            <person name="Yu Y."/>
        </authorList>
    </citation>
    <scope>NUCLEOTIDE SEQUENCE</scope>
    <source>
        <strain evidence="1">B73</strain>
    </source>
</reference>
<name>C4J1L3_MAIZE</name>
<evidence type="ECO:0000313" key="1">
    <source>
        <dbReference type="EMBL" id="ACR35063.1"/>
    </source>
</evidence>
<organism evidence="1">
    <name type="scientific">Zea mays</name>
    <name type="common">Maize</name>
    <dbReference type="NCBI Taxonomy" id="4577"/>
    <lineage>
        <taxon>Eukaryota</taxon>
        <taxon>Viridiplantae</taxon>
        <taxon>Streptophyta</taxon>
        <taxon>Embryophyta</taxon>
        <taxon>Tracheophyta</taxon>
        <taxon>Spermatophyta</taxon>
        <taxon>Magnoliopsida</taxon>
        <taxon>Liliopsida</taxon>
        <taxon>Poales</taxon>
        <taxon>Poaceae</taxon>
        <taxon>PACMAD clade</taxon>
        <taxon>Panicoideae</taxon>
        <taxon>Andropogonodae</taxon>
        <taxon>Andropogoneae</taxon>
        <taxon>Tripsacinae</taxon>
        <taxon>Zea</taxon>
    </lineage>
</organism>
<dbReference type="EMBL" id="BT084710">
    <property type="protein sequence ID" value="ACR35063.1"/>
    <property type="molecule type" value="mRNA"/>
</dbReference>
<sequence length="11" mass="1239">MKSNGTLNMED</sequence>
<protein>
    <submittedName>
        <fullName evidence="1">Uncharacterized protein</fullName>
    </submittedName>
</protein>
<reference evidence="1" key="2">
    <citation type="submission" date="2012-06" db="EMBL/GenBank/DDBJ databases">
        <authorList>
            <person name="Yu Y."/>
            <person name="Currie J."/>
            <person name="Lomeli R."/>
            <person name="Angelova A."/>
            <person name="Collura K."/>
            <person name="Wissotski M."/>
            <person name="Campos D."/>
            <person name="Kudrna D."/>
            <person name="Golser W."/>
            <person name="Ashely E."/>
            <person name="Descour A."/>
            <person name="Fernandes J."/>
            <person name="Soderlund C."/>
            <person name="Walbot V."/>
        </authorList>
    </citation>
    <scope>NUCLEOTIDE SEQUENCE</scope>
    <source>
        <strain evidence="1">B73</strain>
    </source>
</reference>
<proteinExistence type="evidence at transcript level"/>